<comment type="catalytic activity">
    <reaction evidence="9">
        <text>a 2'-deoxyadenosine in DNA + S-adenosyl-L-methionine = an N(6)-methyl-2'-deoxyadenosine in DNA + S-adenosyl-L-homocysteine + H(+)</text>
        <dbReference type="Rhea" id="RHEA:15197"/>
        <dbReference type="Rhea" id="RHEA-COMP:12418"/>
        <dbReference type="Rhea" id="RHEA-COMP:12419"/>
        <dbReference type="ChEBI" id="CHEBI:15378"/>
        <dbReference type="ChEBI" id="CHEBI:57856"/>
        <dbReference type="ChEBI" id="CHEBI:59789"/>
        <dbReference type="ChEBI" id="CHEBI:90615"/>
        <dbReference type="ChEBI" id="CHEBI:90616"/>
        <dbReference type="EC" id="2.1.1.72"/>
    </reaction>
</comment>
<dbReference type="InterPro" id="IPR044946">
    <property type="entry name" value="Restrct_endonuc_typeI_TRD_sf"/>
</dbReference>
<keyword evidence="4" id="KW-0489">Methyltransferase</keyword>
<dbReference type="PANTHER" id="PTHR42933:SF3">
    <property type="entry name" value="TYPE I RESTRICTION ENZYME MJAVIII METHYLASE SUBUNIT"/>
    <property type="match status" value="1"/>
</dbReference>
<evidence type="ECO:0000256" key="9">
    <source>
        <dbReference type="ARBA" id="ARBA00047942"/>
    </source>
</evidence>
<evidence type="ECO:0000259" key="13">
    <source>
        <dbReference type="Pfam" id="PF12161"/>
    </source>
</evidence>
<evidence type="ECO:0000256" key="8">
    <source>
        <dbReference type="ARBA" id="ARBA00023125"/>
    </source>
</evidence>
<evidence type="ECO:0000256" key="2">
    <source>
        <dbReference type="ARBA" id="ARBA00010923"/>
    </source>
</evidence>
<dbReference type="SUPFAM" id="SSF53335">
    <property type="entry name" value="S-adenosyl-L-methionine-dependent methyltransferases"/>
    <property type="match status" value="1"/>
</dbReference>
<comment type="similarity">
    <text evidence="1">Belongs to the N(4)/N(6)-methyltransferase family.</text>
</comment>
<keyword evidence="5" id="KW-0808">Transferase</keyword>
<dbReference type="GO" id="GO:0032259">
    <property type="term" value="P:methylation"/>
    <property type="evidence" value="ECO:0007669"/>
    <property type="project" value="UniProtKB-KW"/>
</dbReference>
<organism evidence="14 15">
    <name type="scientific">Prevotella lacticifex</name>
    <dbReference type="NCBI Taxonomy" id="2854755"/>
    <lineage>
        <taxon>Bacteria</taxon>
        <taxon>Pseudomonadati</taxon>
        <taxon>Bacteroidota</taxon>
        <taxon>Bacteroidia</taxon>
        <taxon>Bacteroidales</taxon>
        <taxon>Prevotellaceae</taxon>
        <taxon>Prevotella</taxon>
    </lineage>
</organism>
<dbReference type="Gene3D" id="3.90.220.20">
    <property type="entry name" value="DNA methylase specificity domains"/>
    <property type="match status" value="1"/>
</dbReference>
<dbReference type="InterPro" id="IPR022749">
    <property type="entry name" value="D12N6_MeTrfase_N"/>
</dbReference>
<gene>
    <name evidence="14" type="ORF">PRLR5076_02770</name>
</gene>
<dbReference type="EC" id="2.1.1.72" evidence="3"/>
<dbReference type="GO" id="GO:0008170">
    <property type="term" value="F:N-methyltransferase activity"/>
    <property type="evidence" value="ECO:0007669"/>
    <property type="project" value="InterPro"/>
</dbReference>
<evidence type="ECO:0000259" key="12">
    <source>
        <dbReference type="Pfam" id="PF02384"/>
    </source>
</evidence>
<dbReference type="AlphaFoldDB" id="A0A9R1CU45"/>
<accession>A0A9R1CU45</accession>
<dbReference type="Gene3D" id="3.40.50.150">
    <property type="entry name" value="Vaccinia Virus protein VP39"/>
    <property type="match status" value="1"/>
</dbReference>
<feature type="coiled-coil region" evidence="10">
    <location>
        <begin position="517"/>
        <end position="544"/>
    </location>
</feature>
<evidence type="ECO:0000313" key="15">
    <source>
        <dbReference type="Proteomes" id="UP000825483"/>
    </source>
</evidence>
<comment type="similarity">
    <text evidence="2">Belongs to the type-I restriction system S methylase family.</text>
</comment>
<evidence type="ECO:0000256" key="7">
    <source>
        <dbReference type="ARBA" id="ARBA00022747"/>
    </source>
</evidence>
<evidence type="ECO:0000256" key="5">
    <source>
        <dbReference type="ARBA" id="ARBA00022679"/>
    </source>
</evidence>
<evidence type="ECO:0000256" key="4">
    <source>
        <dbReference type="ARBA" id="ARBA00022603"/>
    </source>
</evidence>
<name>A0A9R1CU45_9BACT</name>
<keyword evidence="8" id="KW-0238">DNA-binding</keyword>
<feature type="domain" description="Type I restriction modification DNA specificity" evidence="11">
    <location>
        <begin position="583"/>
        <end position="653"/>
    </location>
</feature>
<dbReference type="InterPro" id="IPR003356">
    <property type="entry name" value="DNA_methylase_A-5"/>
</dbReference>
<dbReference type="CDD" id="cd02440">
    <property type="entry name" value="AdoMet_MTases"/>
    <property type="match status" value="1"/>
</dbReference>
<dbReference type="InterPro" id="IPR029063">
    <property type="entry name" value="SAM-dependent_MTases_sf"/>
</dbReference>
<sequence length="658" mass="73993">MGMEVYPLIFLRILDNLLSRKAIDMRKFYEKENQHLPAKELEDGLKAISELPFYNISGYTLSDITKDGNTAFKLLNYIEGFNDEVRQIFALFDINHSISVLNSKNILKGALNIILSFNIGNESITGDEYRLIIEYFTEQLTLTMGKEFGEMSTPHDISELMAAILTSPYYRSLARRRYASSASIYDPTCGTAGTLYAVKDALTSQFSSRDVMVYGQDINPRNAAVAKILSLLTVGTTDNIQLGDTLTADKFEGRKFDYVVANFPFNMAITHDQDLFSFDPKYSIASSKNGNVYFVQNILDHMNETGKACFVAPMSSLTAGDFGSGENSLRRYIIENDLLDCVVALPSKMFPSTNISTCLWVLSKQKRVSNRKGRVFLIDARDMFSTDSAKRNILTNGAINKIVSLYQNYSNTKISKRVYNSDLGELLLSVNQPQRDYDGEIIFKDGEKVANKDKQITEVAPLSVDANHYFEERILPNVDEESWINFSGTRIGYKIRFNDFFKKDQEEISSSQALDALDKSRKRVNTLNQNLVECQNNLKDIQHVEGKEIRLKFVSTIQSGTQVSPQNFIIDGGAYLLWVSTIENGKINFQKCKQITEETMIKKKCVILQEGDIVISTTGTVGKVVVIPKSDKPIVMGKGLVRVQLLDNNIDSKSLVST</sequence>
<protein>
    <recommendedName>
        <fullName evidence="3">site-specific DNA-methyltransferase (adenine-specific)</fullName>
        <ecNumber evidence="3">2.1.1.72</ecNumber>
    </recommendedName>
</protein>
<evidence type="ECO:0000256" key="6">
    <source>
        <dbReference type="ARBA" id="ARBA00022691"/>
    </source>
</evidence>
<keyword evidence="6" id="KW-0949">S-adenosyl-L-methionine</keyword>
<dbReference type="GO" id="GO:0003677">
    <property type="term" value="F:DNA binding"/>
    <property type="evidence" value="ECO:0007669"/>
    <property type="project" value="UniProtKB-KW"/>
</dbReference>
<evidence type="ECO:0000259" key="11">
    <source>
        <dbReference type="Pfam" id="PF01420"/>
    </source>
</evidence>
<keyword evidence="7" id="KW-0680">Restriction system</keyword>
<dbReference type="Proteomes" id="UP000825483">
    <property type="component" value="Unassembled WGS sequence"/>
</dbReference>
<reference evidence="14" key="1">
    <citation type="journal article" date="2022" name="Int. J. Syst. Evol. Microbiol.">
        <title>Prevotella lacticifex sp. nov., isolated from the rumen of cows.</title>
        <authorList>
            <person name="Shinkai T."/>
            <person name="Ikeyama N."/>
            <person name="Kumagai M."/>
            <person name="Ohmori H."/>
            <person name="Sakamoto M."/>
            <person name="Ohkuma M."/>
            <person name="Mitsumori M."/>
        </authorList>
    </citation>
    <scope>NUCLEOTIDE SEQUENCE</scope>
    <source>
        <strain evidence="14">R5076</strain>
    </source>
</reference>
<dbReference type="Pfam" id="PF01420">
    <property type="entry name" value="Methylase_S"/>
    <property type="match status" value="1"/>
</dbReference>
<dbReference type="Pfam" id="PF02384">
    <property type="entry name" value="N6_Mtase"/>
    <property type="match status" value="1"/>
</dbReference>
<dbReference type="PRINTS" id="PR00507">
    <property type="entry name" value="N12N6MTFRASE"/>
</dbReference>
<feature type="domain" description="N6 adenine-specific DNA methyltransferase N-terminal" evidence="13">
    <location>
        <begin position="5"/>
        <end position="112"/>
    </location>
</feature>
<evidence type="ECO:0000256" key="3">
    <source>
        <dbReference type="ARBA" id="ARBA00011900"/>
    </source>
</evidence>
<evidence type="ECO:0000256" key="1">
    <source>
        <dbReference type="ARBA" id="ARBA00006594"/>
    </source>
</evidence>
<feature type="domain" description="DNA methylase adenine-specific" evidence="12">
    <location>
        <begin position="126"/>
        <end position="412"/>
    </location>
</feature>
<evidence type="ECO:0000313" key="14">
    <source>
        <dbReference type="EMBL" id="GJG57426.1"/>
    </source>
</evidence>
<keyword evidence="10" id="KW-0175">Coiled coil</keyword>
<dbReference type="SUPFAM" id="SSF116734">
    <property type="entry name" value="DNA methylase specificity domain"/>
    <property type="match status" value="1"/>
</dbReference>
<dbReference type="GO" id="GO:0009007">
    <property type="term" value="F:site-specific DNA-methyltransferase (adenine-specific) activity"/>
    <property type="evidence" value="ECO:0007669"/>
    <property type="project" value="UniProtKB-EC"/>
</dbReference>
<keyword evidence="15" id="KW-1185">Reference proteome</keyword>
<evidence type="ECO:0000256" key="10">
    <source>
        <dbReference type="SAM" id="Coils"/>
    </source>
</evidence>
<dbReference type="PANTHER" id="PTHR42933">
    <property type="entry name" value="SLR6095 PROTEIN"/>
    <property type="match status" value="1"/>
</dbReference>
<dbReference type="InterPro" id="IPR051537">
    <property type="entry name" value="DNA_Adenine_Mtase"/>
</dbReference>
<dbReference type="EMBL" id="BPUB01000001">
    <property type="protein sequence ID" value="GJG57426.1"/>
    <property type="molecule type" value="Genomic_DNA"/>
</dbReference>
<proteinExistence type="inferred from homology"/>
<comment type="caution">
    <text evidence="14">The sequence shown here is derived from an EMBL/GenBank/DDBJ whole genome shotgun (WGS) entry which is preliminary data.</text>
</comment>
<dbReference type="Pfam" id="PF12161">
    <property type="entry name" value="HsdM_N"/>
    <property type="match status" value="1"/>
</dbReference>
<dbReference type="GO" id="GO:0009307">
    <property type="term" value="P:DNA restriction-modification system"/>
    <property type="evidence" value="ECO:0007669"/>
    <property type="project" value="UniProtKB-KW"/>
</dbReference>
<dbReference type="InterPro" id="IPR000055">
    <property type="entry name" value="Restrct_endonuc_typeI_TRD"/>
</dbReference>